<dbReference type="Proteomes" id="UP000664132">
    <property type="component" value="Unassembled WGS sequence"/>
</dbReference>
<proteinExistence type="inferred from homology"/>
<dbReference type="GO" id="GO:0005634">
    <property type="term" value="C:nucleus"/>
    <property type="evidence" value="ECO:0007669"/>
    <property type="project" value="TreeGrafter"/>
</dbReference>
<sequence length="353" mass="39753">MKEILVIGGTGAQGLPVVKSLSSSKRFAVRVLTRDVNSVRAQEIAQLPNVTLIQGTQDNQKDLHRAFRGVYGAWVNTDGFTLGEKNELFYGCRAYEIARHEGVQHYVYASTDYALKDASWNEDYHWGHNDAKGRVADFILAQGQTGAMKSSVLTTGPYMDMLLDGHFVPQEQPDGSFVWANPAKSGKLPLINLEDLGPYSLWLFDNISESAGMDLRVATDEVTFEEIAATFTRVTGKKGVHQYIPIEDWLNAAEPYPNAPANFVAGPNAHRDEASMTWRENFGPWWRYWGEGICQKRDLELLDRIHPTRVKSLEEWMVKYKYEGKQKNVLKGVEDLKKAARLMMDQGKSSDSN</sequence>
<evidence type="ECO:0000313" key="5">
    <source>
        <dbReference type="Proteomes" id="UP000664132"/>
    </source>
</evidence>
<evidence type="ECO:0000313" key="4">
    <source>
        <dbReference type="EMBL" id="KAG4421251.1"/>
    </source>
</evidence>
<dbReference type="PANTHER" id="PTHR42748">
    <property type="entry name" value="NITROGEN METABOLITE REPRESSION PROTEIN NMRA FAMILY MEMBER"/>
    <property type="match status" value="1"/>
</dbReference>
<protein>
    <recommendedName>
        <fullName evidence="3">NmrA-like domain-containing protein</fullName>
    </recommendedName>
</protein>
<dbReference type="SUPFAM" id="SSF51735">
    <property type="entry name" value="NAD(P)-binding Rossmann-fold domains"/>
    <property type="match status" value="1"/>
</dbReference>
<evidence type="ECO:0000256" key="1">
    <source>
        <dbReference type="ARBA" id="ARBA00006328"/>
    </source>
</evidence>
<accession>A0A8H7TLS8</accession>
<keyword evidence="2" id="KW-0521">NADP</keyword>
<dbReference type="AlphaFoldDB" id="A0A8H7TLS8"/>
<dbReference type="Gene3D" id="3.40.50.720">
    <property type="entry name" value="NAD(P)-binding Rossmann-like Domain"/>
    <property type="match status" value="1"/>
</dbReference>
<name>A0A8H7TLS8_9HELO</name>
<dbReference type="InterPro" id="IPR051164">
    <property type="entry name" value="NmrA-like_oxidored"/>
</dbReference>
<organism evidence="4 5">
    <name type="scientific">Cadophora malorum</name>
    <dbReference type="NCBI Taxonomy" id="108018"/>
    <lineage>
        <taxon>Eukaryota</taxon>
        <taxon>Fungi</taxon>
        <taxon>Dikarya</taxon>
        <taxon>Ascomycota</taxon>
        <taxon>Pezizomycotina</taxon>
        <taxon>Leotiomycetes</taxon>
        <taxon>Helotiales</taxon>
        <taxon>Ploettnerulaceae</taxon>
        <taxon>Cadophora</taxon>
    </lineage>
</organism>
<comment type="caution">
    <text evidence="4">The sequence shown here is derived from an EMBL/GenBank/DDBJ whole genome shotgun (WGS) entry which is preliminary data.</text>
</comment>
<dbReference type="Pfam" id="PF05368">
    <property type="entry name" value="NmrA"/>
    <property type="match status" value="1"/>
</dbReference>
<dbReference type="PANTHER" id="PTHR42748:SF14">
    <property type="entry name" value="SNOAL-LIKE DOMAIN-CONTAINING PROTEIN"/>
    <property type="match status" value="1"/>
</dbReference>
<dbReference type="OrthoDB" id="300709at2759"/>
<dbReference type="CDD" id="cd05251">
    <property type="entry name" value="NmrA_like_SDR_a"/>
    <property type="match status" value="1"/>
</dbReference>
<keyword evidence="5" id="KW-1185">Reference proteome</keyword>
<feature type="domain" description="NmrA-like" evidence="3">
    <location>
        <begin position="2"/>
        <end position="251"/>
    </location>
</feature>
<comment type="similarity">
    <text evidence="1">Belongs to the NmrA-type oxidoreductase family.</text>
</comment>
<dbReference type="EMBL" id="JAFJYH010000069">
    <property type="protein sequence ID" value="KAG4421251.1"/>
    <property type="molecule type" value="Genomic_DNA"/>
</dbReference>
<evidence type="ECO:0000259" key="3">
    <source>
        <dbReference type="Pfam" id="PF05368"/>
    </source>
</evidence>
<dbReference type="Gene3D" id="3.90.25.10">
    <property type="entry name" value="UDP-galactose 4-epimerase, domain 1"/>
    <property type="match status" value="1"/>
</dbReference>
<dbReference type="InterPro" id="IPR036291">
    <property type="entry name" value="NAD(P)-bd_dom_sf"/>
</dbReference>
<reference evidence="4" key="1">
    <citation type="submission" date="2021-02" db="EMBL/GenBank/DDBJ databases">
        <title>Genome sequence Cadophora malorum strain M34.</title>
        <authorList>
            <person name="Stefanovic E."/>
            <person name="Vu D."/>
            <person name="Scully C."/>
            <person name="Dijksterhuis J."/>
            <person name="Roader J."/>
            <person name="Houbraken J."/>
        </authorList>
    </citation>
    <scope>NUCLEOTIDE SEQUENCE</scope>
    <source>
        <strain evidence="4">M34</strain>
    </source>
</reference>
<gene>
    <name evidence="4" type="ORF">IFR04_005662</name>
</gene>
<dbReference type="InterPro" id="IPR008030">
    <property type="entry name" value="NmrA-like"/>
</dbReference>
<evidence type="ECO:0000256" key="2">
    <source>
        <dbReference type="ARBA" id="ARBA00022857"/>
    </source>
</evidence>